<dbReference type="PANTHER" id="PTHR33734">
    <property type="entry name" value="LYSM DOMAIN-CONTAINING GPI-ANCHORED PROTEIN 2"/>
    <property type="match status" value="1"/>
</dbReference>
<dbReference type="EMBL" id="JBHSKT010000007">
    <property type="protein sequence ID" value="MFC5271519.1"/>
    <property type="molecule type" value="Genomic_DNA"/>
</dbReference>
<protein>
    <submittedName>
        <fullName evidence="2">LysM peptidoglycan-binding domain-containing protein</fullName>
    </submittedName>
</protein>
<feature type="domain" description="LysM" evidence="1">
    <location>
        <begin position="308"/>
        <end position="352"/>
    </location>
</feature>
<dbReference type="InterPro" id="IPR036779">
    <property type="entry name" value="LysM_dom_sf"/>
</dbReference>
<comment type="caution">
    <text evidence="2">The sequence shown here is derived from an EMBL/GenBank/DDBJ whole genome shotgun (WGS) entry which is preliminary data.</text>
</comment>
<dbReference type="PROSITE" id="PS51782">
    <property type="entry name" value="LYSM"/>
    <property type="match status" value="4"/>
</dbReference>
<organism evidence="2 3">
    <name type="scientific">Adhaeribacter terreus</name>
    <dbReference type="NCBI Taxonomy" id="529703"/>
    <lineage>
        <taxon>Bacteria</taxon>
        <taxon>Pseudomonadati</taxon>
        <taxon>Bacteroidota</taxon>
        <taxon>Cytophagia</taxon>
        <taxon>Cytophagales</taxon>
        <taxon>Hymenobacteraceae</taxon>
        <taxon>Adhaeribacter</taxon>
    </lineage>
</organism>
<evidence type="ECO:0000313" key="3">
    <source>
        <dbReference type="Proteomes" id="UP001596161"/>
    </source>
</evidence>
<gene>
    <name evidence="2" type="ORF">ACFPIB_12915</name>
</gene>
<dbReference type="Pfam" id="PF01476">
    <property type="entry name" value="LysM"/>
    <property type="match status" value="4"/>
</dbReference>
<evidence type="ECO:0000259" key="1">
    <source>
        <dbReference type="PROSITE" id="PS51782"/>
    </source>
</evidence>
<dbReference type="Proteomes" id="UP001596161">
    <property type="component" value="Unassembled WGS sequence"/>
</dbReference>
<dbReference type="RefSeq" id="WP_378017877.1">
    <property type="nucleotide sequence ID" value="NZ_JBHSKT010000007.1"/>
</dbReference>
<dbReference type="CDD" id="cd00118">
    <property type="entry name" value="LysM"/>
    <property type="match status" value="4"/>
</dbReference>
<dbReference type="SUPFAM" id="SSF53955">
    <property type="entry name" value="Lysozyme-like"/>
    <property type="match status" value="1"/>
</dbReference>
<dbReference type="Gene3D" id="3.10.350.10">
    <property type="entry name" value="LysM domain"/>
    <property type="match status" value="3"/>
</dbReference>
<accession>A0ABW0EF40</accession>
<dbReference type="SUPFAM" id="SSF54106">
    <property type="entry name" value="LysM domain"/>
    <property type="match status" value="3"/>
</dbReference>
<reference evidence="3" key="1">
    <citation type="journal article" date="2019" name="Int. J. Syst. Evol. Microbiol.">
        <title>The Global Catalogue of Microorganisms (GCM) 10K type strain sequencing project: providing services to taxonomists for standard genome sequencing and annotation.</title>
        <authorList>
            <consortium name="The Broad Institute Genomics Platform"/>
            <consortium name="The Broad Institute Genome Sequencing Center for Infectious Disease"/>
            <person name="Wu L."/>
            <person name="Ma J."/>
        </authorList>
    </citation>
    <scope>NUCLEOTIDE SEQUENCE [LARGE SCALE GENOMIC DNA]</scope>
    <source>
        <strain evidence="3">KACC 12602</strain>
    </source>
</reference>
<dbReference type="InterPro" id="IPR018392">
    <property type="entry name" value="LysM"/>
</dbReference>
<dbReference type="Gene3D" id="1.10.530.10">
    <property type="match status" value="1"/>
</dbReference>
<feature type="domain" description="LysM" evidence="1">
    <location>
        <begin position="362"/>
        <end position="406"/>
    </location>
</feature>
<proteinExistence type="predicted"/>
<dbReference type="Pfam" id="PF01464">
    <property type="entry name" value="SLT"/>
    <property type="match status" value="1"/>
</dbReference>
<sequence length="798" mass="87344">MKKYLVILVSLVVTSVQGQQILVPDNVYFADIHLSIDKNAREKIQKNVDALLKNPTYFKQKVDRADTYFPIIERVFREAGLPDDFKYLAIQESGLVPDAISTSKAEGFWQFKKETALDFGLAVNPNIDERRHIVEASRGAAKYFIQSNAYYKNWINALVSYYMGFTGAKAYARPGDTDSKDMRITDQTHVYFLTFLAHKIAFENAVGKNPAPTISLRELRATPGLSLGEIALANQTDPVELEKYNRWLLGGTVPADKDYTVFIPVSGALASNTAVASGPKELVAPVIINKSISQEPGKPKFAKMNGLKVIVAQAGDTKDKLALQAGMGTKKFLKLNDMYSFEEIVPGQVYYVQKKHTRANVKNHVAQPGESLAGISQQYGIRLKSILSKNRMKKGEALVAGRVLWLQQTRPANIAAEYRRIEQKEIQKTPQPLTPSNPVQITHKISTKQAEPFAGTNSKNGSSALITIKETASNTFHKAGAALNVPEKQPEVAQVGGSVFEETLDLNPEPKVTKTKTPETPAKTTAAETAYHNDLDEEVSAANETTPDIVAETGSVQTSVSETEPIDEEKILVDSKPIETPKTETAPEKATVLYPKTVAKPAKKVILAEPIAKPEDDSASFVASAEKVTEPAPAPAPVKEQPKVVLKDPVTASAPKTVSIPDKKVEKTVAQTKPTSHKVAKGETLYSISKKYGVTPSDLKYWNELGEKPLSIGQELKVTGEKQLAMPVLTVTGPDKPVAEGTVVNITHRVGEGESMYQISRKYGVSIKEIMEWNNKADFNVSAGDELYIRSKPGSSRN</sequence>
<name>A0ABW0EF40_9BACT</name>
<dbReference type="SMART" id="SM00257">
    <property type="entry name" value="LysM"/>
    <property type="match status" value="4"/>
</dbReference>
<evidence type="ECO:0000313" key="2">
    <source>
        <dbReference type="EMBL" id="MFC5271519.1"/>
    </source>
</evidence>
<dbReference type="PANTHER" id="PTHR33734:SF22">
    <property type="entry name" value="MEMBRANE-BOUND LYTIC MUREIN TRANSGLYCOSYLASE D"/>
    <property type="match status" value="1"/>
</dbReference>
<feature type="domain" description="LysM" evidence="1">
    <location>
        <begin position="746"/>
        <end position="789"/>
    </location>
</feature>
<dbReference type="InterPro" id="IPR023346">
    <property type="entry name" value="Lysozyme-like_dom_sf"/>
</dbReference>
<feature type="domain" description="LysM" evidence="1">
    <location>
        <begin position="675"/>
        <end position="718"/>
    </location>
</feature>
<dbReference type="CDD" id="cd16894">
    <property type="entry name" value="MltD-like"/>
    <property type="match status" value="1"/>
</dbReference>
<dbReference type="InterPro" id="IPR008258">
    <property type="entry name" value="Transglycosylase_SLT_dom_1"/>
</dbReference>
<keyword evidence="3" id="KW-1185">Reference proteome</keyword>